<reference evidence="1" key="1">
    <citation type="submission" date="2018-02" db="EMBL/GenBank/DDBJ databases">
        <title>Rhizophora mucronata_Transcriptome.</title>
        <authorList>
            <person name="Meera S.P."/>
            <person name="Sreeshan A."/>
            <person name="Augustine A."/>
        </authorList>
    </citation>
    <scope>NUCLEOTIDE SEQUENCE</scope>
    <source>
        <tissue evidence="1">Leaf</tissue>
    </source>
</reference>
<protein>
    <submittedName>
        <fullName evidence="1">Uncharacterized protein</fullName>
    </submittedName>
</protein>
<dbReference type="EMBL" id="GGEC01069728">
    <property type="protein sequence ID" value="MBX50212.1"/>
    <property type="molecule type" value="Transcribed_RNA"/>
</dbReference>
<organism evidence="1">
    <name type="scientific">Rhizophora mucronata</name>
    <name type="common">Asiatic mangrove</name>
    <dbReference type="NCBI Taxonomy" id="61149"/>
    <lineage>
        <taxon>Eukaryota</taxon>
        <taxon>Viridiplantae</taxon>
        <taxon>Streptophyta</taxon>
        <taxon>Embryophyta</taxon>
        <taxon>Tracheophyta</taxon>
        <taxon>Spermatophyta</taxon>
        <taxon>Magnoliopsida</taxon>
        <taxon>eudicotyledons</taxon>
        <taxon>Gunneridae</taxon>
        <taxon>Pentapetalae</taxon>
        <taxon>rosids</taxon>
        <taxon>fabids</taxon>
        <taxon>Malpighiales</taxon>
        <taxon>Rhizophoraceae</taxon>
        <taxon>Rhizophora</taxon>
    </lineage>
</organism>
<dbReference type="AlphaFoldDB" id="A0A2P2P635"/>
<sequence>MRFKEGKSLWAALKETIRVKKVFSVTN</sequence>
<accession>A0A2P2P635</accession>
<name>A0A2P2P635_RHIMU</name>
<proteinExistence type="predicted"/>
<evidence type="ECO:0000313" key="1">
    <source>
        <dbReference type="EMBL" id="MBX50212.1"/>
    </source>
</evidence>